<protein>
    <recommendedName>
        <fullName evidence="6">HTH tetR-type domain-containing protein</fullName>
    </recommendedName>
</protein>
<evidence type="ECO:0000256" key="2">
    <source>
        <dbReference type="ARBA" id="ARBA00023125"/>
    </source>
</evidence>
<keyword evidence="3" id="KW-0804">Transcription</keyword>
<name>A0A0L0JT07_9ACTN</name>
<dbReference type="Gene3D" id="1.10.10.60">
    <property type="entry name" value="Homeodomain-like"/>
    <property type="match status" value="1"/>
</dbReference>
<dbReference type="PANTHER" id="PTHR30055:SF148">
    <property type="entry name" value="TETR-FAMILY TRANSCRIPTIONAL REGULATOR"/>
    <property type="match status" value="1"/>
</dbReference>
<dbReference type="Pfam" id="PF00440">
    <property type="entry name" value="TetR_N"/>
    <property type="match status" value="1"/>
</dbReference>
<evidence type="ECO:0000256" key="4">
    <source>
        <dbReference type="PROSITE-ProRule" id="PRU00335"/>
    </source>
</evidence>
<dbReference type="SUPFAM" id="SSF48498">
    <property type="entry name" value="Tetracyclin repressor-like, C-terminal domain"/>
    <property type="match status" value="1"/>
</dbReference>
<feature type="region of interest" description="Disordered" evidence="5">
    <location>
        <begin position="1"/>
        <end position="22"/>
    </location>
</feature>
<dbReference type="GO" id="GO:0000976">
    <property type="term" value="F:transcription cis-regulatory region binding"/>
    <property type="evidence" value="ECO:0007669"/>
    <property type="project" value="TreeGrafter"/>
</dbReference>
<accession>A0A0L0JT07</accession>
<dbReference type="AlphaFoldDB" id="A0A0L0JT07"/>
<organism evidence="7 8">
    <name type="scientific">Streptomyces acidiscabies</name>
    <dbReference type="NCBI Taxonomy" id="42234"/>
    <lineage>
        <taxon>Bacteria</taxon>
        <taxon>Bacillati</taxon>
        <taxon>Actinomycetota</taxon>
        <taxon>Actinomycetes</taxon>
        <taxon>Kitasatosporales</taxon>
        <taxon>Streptomycetaceae</taxon>
        <taxon>Streptomyces</taxon>
    </lineage>
</organism>
<dbReference type="GO" id="GO:0003700">
    <property type="term" value="F:DNA-binding transcription factor activity"/>
    <property type="evidence" value="ECO:0007669"/>
    <property type="project" value="TreeGrafter"/>
</dbReference>
<evidence type="ECO:0000313" key="8">
    <source>
        <dbReference type="Proteomes" id="UP000037151"/>
    </source>
</evidence>
<dbReference type="InterPro" id="IPR011075">
    <property type="entry name" value="TetR_C"/>
</dbReference>
<dbReference type="InterPro" id="IPR050109">
    <property type="entry name" value="HTH-type_TetR-like_transc_reg"/>
</dbReference>
<dbReference type="Pfam" id="PF16859">
    <property type="entry name" value="TetR_C_11"/>
    <property type="match status" value="1"/>
</dbReference>
<reference evidence="8" key="1">
    <citation type="submission" date="2014-07" db="EMBL/GenBank/DDBJ databases">
        <title>Genome sequencing of plant-pathogenic Streptomyces species.</title>
        <authorList>
            <person name="Harrison J."/>
            <person name="Sapp M."/>
            <person name="Thwaites R."/>
            <person name="Studholme D.J."/>
        </authorList>
    </citation>
    <scope>NUCLEOTIDE SEQUENCE [LARGE SCALE GENOMIC DNA]</scope>
    <source>
        <strain evidence="8">NCPPB 4445</strain>
    </source>
</reference>
<dbReference type="PRINTS" id="PR00455">
    <property type="entry name" value="HTHTETR"/>
</dbReference>
<dbReference type="PATRIC" id="fig|42234.21.peg.6772"/>
<feature type="domain" description="HTH tetR-type" evidence="6">
    <location>
        <begin position="21"/>
        <end position="81"/>
    </location>
</feature>
<feature type="DNA-binding region" description="H-T-H motif" evidence="4">
    <location>
        <begin position="44"/>
        <end position="63"/>
    </location>
</feature>
<proteinExistence type="predicted"/>
<dbReference type="Proteomes" id="UP000037151">
    <property type="component" value="Unassembled WGS sequence"/>
</dbReference>
<dbReference type="SUPFAM" id="SSF46689">
    <property type="entry name" value="Homeodomain-like"/>
    <property type="match status" value="1"/>
</dbReference>
<dbReference type="EMBL" id="JPPY01000186">
    <property type="protein sequence ID" value="KND28711.1"/>
    <property type="molecule type" value="Genomic_DNA"/>
</dbReference>
<keyword evidence="1" id="KW-0805">Transcription regulation</keyword>
<dbReference type="InterPro" id="IPR001647">
    <property type="entry name" value="HTH_TetR"/>
</dbReference>
<evidence type="ECO:0000256" key="3">
    <source>
        <dbReference type="ARBA" id="ARBA00023163"/>
    </source>
</evidence>
<evidence type="ECO:0000256" key="1">
    <source>
        <dbReference type="ARBA" id="ARBA00023015"/>
    </source>
</evidence>
<gene>
    <name evidence="7" type="ORF">IQ63_32900</name>
</gene>
<dbReference type="PANTHER" id="PTHR30055">
    <property type="entry name" value="HTH-TYPE TRANSCRIPTIONAL REGULATOR RUTR"/>
    <property type="match status" value="1"/>
</dbReference>
<dbReference type="OrthoDB" id="9796019at2"/>
<dbReference type="InterPro" id="IPR036271">
    <property type="entry name" value="Tet_transcr_reg_TetR-rel_C_sf"/>
</dbReference>
<keyword evidence="2 4" id="KW-0238">DNA-binding</keyword>
<evidence type="ECO:0000259" key="6">
    <source>
        <dbReference type="PROSITE" id="PS50977"/>
    </source>
</evidence>
<sequence length="208" mass="22208">MPDPSARLRRPPGVSGPPRDPARDAQILRAASELLAEGGYPALTMDKAAARAGVGKATVYRRWKSRAELAAEALDHAGLTKDLVPVTIGRGQLRAELVATMTLVTRGPDHSRVGLLSALLDTARQEPELCGIVRRRYIDSLHRAVEGVLAHAAERGDLPPARTGPSGDHPIAVSGAVALLLHWQLVRGREIDDDDIAAIVDDLLMPSL</sequence>
<dbReference type="InterPro" id="IPR009057">
    <property type="entry name" value="Homeodomain-like_sf"/>
</dbReference>
<dbReference type="Gene3D" id="1.10.357.10">
    <property type="entry name" value="Tetracycline Repressor, domain 2"/>
    <property type="match status" value="1"/>
</dbReference>
<dbReference type="PROSITE" id="PS50977">
    <property type="entry name" value="HTH_TETR_2"/>
    <property type="match status" value="1"/>
</dbReference>
<dbReference type="RefSeq" id="WP_050373868.1">
    <property type="nucleotide sequence ID" value="NZ_KQ257831.1"/>
</dbReference>
<evidence type="ECO:0000313" key="7">
    <source>
        <dbReference type="EMBL" id="KND28711.1"/>
    </source>
</evidence>
<evidence type="ECO:0000256" key="5">
    <source>
        <dbReference type="SAM" id="MobiDB-lite"/>
    </source>
</evidence>
<comment type="caution">
    <text evidence="7">The sequence shown here is derived from an EMBL/GenBank/DDBJ whole genome shotgun (WGS) entry which is preliminary data.</text>
</comment>